<dbReference type="AlphaFoldDB" id="A0A645DCM7"/>
<comment type="caution">
    <text evidence="1">The sequence shown here is derived from an EMBL/GenBank/DDBJ whole genome shotgun (WGS) entry which is preliminary data.</text>
</comment>
<accession>A0A645DCM7</accession>
<evidence type="ECO:0000313" key="1">
    <source>
        <dbReference type="EMBL" id="MPM86945.1"/>
    </source>
</evidence>
<name>A0A645DCM7_9ZZZZ</name>
<protein>
    <submittedName>
        <fullName evidence="1">Uncharacterized protein</fullName>
    </submittedName>
</protein>
<gene>
    <name evidence="1" type="ORF">SDC9_134038</name>
</gene>
<proteinExistence type="predicted"/>
<organism evidence="1">
    <name type="scientific">bioreactor metagenome</name>
    <dbReference type="NCBI Taxonomy" id="1076179"/>
    <lineage>
        <taxon>unclassified sequences</taxon>
        <taxon>metagenomes</taxon>
        <taxon>ecological metagenomes</taxon>
    </lineage>
</organism>
<sequence>MAVDDGNHEIILLHKICHIVCYRLSFIIRIEDLLLHHSLTHRSHLRTAIGVDDPRYYITAKSGTYLVQQIFIGLSRFSLFVISNFK</sequence>
<reference evidence="1" key="1">
    <citation type="submission" date="2019-08" db="EMBL/GenBank/DDBJ databases">
        <authorList>
            <person name="Kucharzyk K."/>
            <person name="Murdoch R.W."/>
            <person name="Higgins S."/>
            <person name="Loffler F."/>
        </authorList>
    </citation>
    <scope>NUCLEOTIDE SEQUENCE</scope>
</reference>
<dbReference type="EMBL" id="VSSQ01034869">
    <property type="protein sequence ID" value="MPM86945.1"/>
    <property type="molecule type" value="Genomic_DNA"/>
</dbReference>